<sequence>LRNWPETDRRLGAIETRLIDQRRLVDAERAALTAYADTYLLLGGTSPFNWEQSLRNFRSNARCAERETTWCRTYTTSIHQELIAGNNDGAVAAALPGGRFAAAFEAVDRDNTTKLENGARQIRLLAVQVPSAPSRLGSLTVVLCGCAVLSAGLGFWPRIREYL</sequence>
<dbReference type="EMBL" id="JBHTHX010001228">
    <property type="protein sequence ID" value="MFD0888202.1"/>
    <property type="molecule type" value="Genomic_DNA"/>
</dbReference>
<evidence type="ECO:0000313" key="2">
    <source>
        <dbReference type="Proteomes" id="UP001597024"/>
    </source>
</evidence>
<proteinExistence type="predicted"/>
<dbReference type="Proteomes" id="UP001597024">
    <property type="component" value="Unassembled WGS sequence"/>
</dbReference>
<accession>A0ABW3DZG3</accession>
<feature type="non-terminal residue" evidence="1">
    <location>
        <position position="1"/>
    </location>
</feature>
<evidence type="ECO:0000313" key="1">
    <source>
        <dbReference type="EMBL" id="MFD0888202.1"/>
    </source>
</evidence>
<name>A0ABW3DZG3_9ACTN</name>
<comment type="caution">
    <text evidence="1">The sequence shown here is derived from an EMBL/GenBank/DDBJ whole genome shotgun (WGS) entry which is preliminary data.</text>
</comment>
<gene>
    <name evidence="1" type="ORF">ACFQ08_26990</name>
</gene>
<protein>
    <submittedName>
        <fullName evidence="1">Uncharacterized protein</fullName>
    </submittedName>
</protein>
<reference evidence="2" key="1">
    <citation type="journal article" date="2019" name="Int. J. Syst. Evol. Microbiol.">
        <title>The Global Catalogue of Microorganisms (GCM) 10K type strain sequencing project: providing services to taxonomists for standard genome sequencing and annotation.</title>
        <authorList>
            <consortium name="The Broad Institute Genomics Platform"/>
            <consortium name="The Broad Institute Genome Sequencing Center for Infectious Disease"/>
            <person name="Wu L."/>
            <person name="Ma J."/>
        </authorList>
    </citation>
    <scope>NUCLEOTIDE SEQUENCE [LARGE SCALE GENOMIC DNA]</scope>
    <source>
        <strain evidence="2">CCUG 62974</strain>
    </source>
</reference>
<keyword evidence="2" id="KW-1185">Reference proteome</keyword>
<organism evidence="1 2">
    <name type="scientific">Streptosporangium algeriense</name>
    <dbReference type="NCBI Taxonomy" id="1682748"/>
    <lineage>
        <taxon>Bacteria</taxon>
        <taxon>Bacillati</taxon>
        <taxon>Actinomycetota</taxon>
        <taxon>Actinomycetes</taxon>
        <taxon>Streptosporangiales</taxon>
        <taxon>Streptosporangiaceae</taxon>
        <taxon>Streptosporangium</taxon>
    </lineage>
</organism>